<dbReference type="Pfam" id="PF03717">
    <property type="entry name" value="PBP_dimer"/>
    <property type="match status" value="1"/>
</dbReference>
<dbReference type="GO" id="GO:0016740">
    <property type="term" value="F:transferase activity"/>
    <property type="evidence" value="ECO:0007669"/>
    <property type="project" value="UniProtKB-KW"/>
</dbReference>
<dbReference type="SUPFAM" id="SSF56601">
    <property type="entry name" value="beta-lactamase/transpeptidase-like"/>
    <property type="match status" value="1"/>
</dbReference>
<dbReference type="GO" id="GO:0006508">
    <property type="term" value="P:proteolysis"/>
    <property type="evidence" value="ECO:0007669"/>
    <property type="project" value="UniProtKB-KW"/>
</dbReference>
<feature type="transmembrane region" description="Helical" evidence="15">
    <location>
        <begin position="44"/>
        <end position="64"/>
    </location>
</feature>
<dbReference type="EMBL" id="MTKS01000158">
    <property type="protein sequence ID" value="RWX51333.1"/>
    <property type="molecule type" value="Genomic_DNA"/>
</dbReference>
<keyword evidence="6" id="KW-0645">Protease</keyword>
<dbReference type="Proteomes" id="UP000288892">
    <property type="component" value="Unassembled WGS sequence"/>
</dbReference>
<dbReference type="InterPro" id="IPR017790">
    <property type="entry name" value="Penicillin-binding_protein_2"/>
</dbReference>
<evidence type="ECO:0000256" key="15">
    <source>
        <dbReference type="SAM" id="Phobius"/>
    </source>
</evidence>
<evidence type="ECO:0000256" key="11">
    <source>
        <dbReference type="ARBA" id="ARBA00022989"/>
    </source>
</evidence>
<keyword evidence="5" id="KW-0121">Carboxypeptidase</keyword>
<keyword evidence="10" id="KW-0573">Peptidoglycan synthesis</keyword>
<feature type="domain" description="Penicillin-binding protein dimerisation" evidence="17">
    <location>
        <begin position="87"/>
        <end position="257"/>
    </location>
</feature>
<evidence type="ECO:0000256" key="2">
    <source>
        <dbReference type="ARBA" id="ARBA00004236"/>
    </source>
</evidence>
<feature type="domain" description="Penicillin-binding protein transpeptidase" evidence="16">
    <location>
        <begin position="292"/>
        <end position="545"/>
    </location>
</feature>
<dbReference type="GO" id="GO:0071972">
    <property type="term" value="F:peptidoglycan L,D-transpeptidase activity"/>
    <property type="evidence" value="ECO:0007669"/>
    <property type="project" value="TreeGrafter"/>
</dbReference>
<keyword evidence="19" id="KW-1185">Reference proteome</keyword>
<dbReference type="Gene3D" id="3.30.1390.30">
    <property type="entry name" value="Penicillin-binding protein 2a, domain 3"/>
    <property type="match status" value="1"/>
</dbReference>
<keyword evidence="3" id="KW-1003">Cell membrane</keyword>
<feature type="region of interest" description="Disordered" evidence="14">
    <location>
        <begin position="1"/>
        <end position="22"/>
    </location>
</feature>
<dbReference type="GO" id="GO:0009002">
    <property type="term" value="F:serine-type D-Ala-D-Ala carboxypeptidase activity"/>
    <property type="evidence" value="ECO:0007669"/>
    <property type="project" value="InterPro"/>
</dbReference>
<name>A0A444JE33_9BACT</name>
<evidence type="ECO:0000256" key="13">
    <source>
        <dbReference type="ARBA" id="ARBA00023316"/>
    </source>
</evidence>
<dbReference type="InterPro" id="IPR005311">
    <property type="entry name" value="PBP_dimer"/>
</dbReference>
<dbReference type="GO" id="GO:0005886">
    <property type="term" value="C:plasma membrane"/>
    <property type="evidence" value="ECO:0007669"/>
    <property type="project" value="UniProtKB-SubCell"/>
</dbReference>
<evidence type="ECO:0000313" key="19">
    <source>
        <dbReference type="Proteomes" id="UP000288892"/>
    </source>
</evidence>
<dbReference type="GO" id="GO:0071555">
    <property type="term" value="P:cell wall organization"/>
    <property type="evidence" value="ECO:0007669"/>
    <property type="project" value="UniProtKB-KW"/>
</dbReference>
<feature type="compositionally biased region" description="Basic residues" evidence="14">
    <location>
        <begin position="1"/>
        <end position="10"/>
    </location>
</feature>
<dbReference type="InterPro" id="IPR001460">
    <property type="entry name" value="PCN-bd_Tpept"/>
</dbReference>
<dbReference type="PANTHER" id="PTHR30627:SF2">
    <property type="entry name" value="PEPTIDOGLYCAN D,D-TRANSPEPTIDASE MRDA"/>
    <property type="match status" value="1"/>
</dbReference>
<keyword evidence="9" id="KW-0133">Cell shape</keyword>
<keyword evidence="4" id="KW-0997">Cell inner membrane</keyword>
<dbReference type="PANTHER" id="PTHR30627">
    <property type="entry name" value="PEPTIDOGLYCAN D,D-TRANSPEPTIDASE"/>
    <property type="match status" value="1"/>
</dbReference>
<evidence type="ECO:0000256" key="5">
    <source>
        <dbReference type="ARBA" id="ARBA00022645"/>
    </source>
</evidence>
<protein>
    <submittedName>
        <fullName evidence="18">Peptidoglycan glycosyltransferase</fullName>
    </submittedName>
</protein>
<evidence type="ECO:0000256" key="8">
    <source>
        <dbReference type="ARBA" id="ARBA00022801"/>
    </source>
</evidence>
<dbReference type="GO" id="GO:0009252">
    <property type="term" value="P:peptidoglycan biosynthetic process"/>
    <property type="evidence" value="ECO:0007669"/>
    <property type="project" value="UniProtKB-KW"/>
</dbReference>
<dbReference type="Gene3D" id="3.90.1310.10">
    <property type="entry name" value="Penicillin-binding protein 2a (Domain 2)"/>
    <property type="match status" value="1"/>
</dbReference>
<dbReference type="GO" id="GO:0008658">
    <property type="term" value="F:penicillin binding"/>
    <property type="evidence" value="ECO:0007669"/>
    <property type="project" value="InterPro"/>
</dbReference>
<comment type="subcellular location">
    <subcellularLocation>
        <location evidence="2">Cell membrane</location>
    </subcellularLocation>
    <subcellularLocation>
        <location evidence="1">Membrane</location>
        <topology evidence="1">Single-pass membrane protein</topology>
    </subcellularLocation>
</comment>
<evidence type="ECO:0000256" key="6">
    <source>
        <dbReference type="ARBA" id="ARBA00022670"/>
    </source>
</evidence>
<proteinExistence type="predicted"/>
<comment type="caution">
    <text evidence="18">The sequence shown here is derived from an EMBL/GenBank/DDBJ whole genome shotgun (WGS) entry which is preliminary data.</text>
</comment>
<reference evidence="18 19" key="1">
    <citation type="submission" date="2017-01" db="EMBL/GenBank/DDBJ databases">
        <title>The cable genome- insights into the physiology and evolution of filamentous bacteria capable of sulfide oxidation via long distance electron transfer.</title>
        <authorList>
            <person name="Schreiber L."/>
            <person name="Bjerg J.T."/>
            <person name="Boggild A."/>
            <person name="Van De Vossenberg J."/>
            <person name="Meysman F."/>
            <person name="Nielsen L.P."/>
            <person name="Schramm A."/>
            <person name="Kjeldsen K.U."/>
        </authorList>
    </citation>
    <scope>NUCLEOTIDE SEQUENCE [LARGE SCALE GENOMIC DNA]</scope>
    <source>
        <strain evidence="18">A5</strain>
    </source>
</reference>
<evidence type="ECO:0000259" key="17">
    <source>
        <dbReference type="Pfam" id="PF03717"/>
    </source>
</evidence>
<keyword evidence="12 15" id="KW-0472">Membrane</keyword>
<keyword evidence="13" id="KW-0961">Cell wall biogenesis/degradation</keyword>
<evidence type="ECO:0000313" key="18">
    <source>
        <dbReference type="EMBL" id="RWX51333.1"/>
    </source>
</evidence>
<dbReference type="GO" id="GO:0008360">
    <property type="term" value="P:regulation of cell shape"/>
    <property type="evidence" value="ECO:0007669"/>
    <property type="project" value="UniProtKB-KW"/>
</dbReference>
<dbReference type="Gene3D" id="3.40.710.10">
    <property type="entry name" value="DD-peptidase/beta-lactamase superfamily"/>
    <property type="match status" value="1"/>
</dbReference>
<organism evidence="18 19">
    <name type="scientific">Candidatus Electrothrix marina</name>
    <dbReference type="NCBI Taxonomy" id="1859130"/>
    <lineage>
        <taxon>Bacteria</taxon>
        <taxon>Pseudomonadati</taxon>
        <taxon>Thermodesulfobacteriota</taxon>
        <taxon>Desulfobulbia</taxon>
        <taxon>Desulfobulbales</taxon>
        <taxon>Desulfobulbaceae</taxon>
        <taxon>Candidatus Electrothrix</taxon>
    </lineage>
</organism>
<feature type="non-terminal residue" evidence="18">
    <location>
        <position position="547"/>
    </location>
</feature>
<keyword evidence="8" id="KW-0378">Hydrolase</keyword>
<keyword evidence="7 15" id="KW-0812">Transmembrane</keyword>
<dbReference type="InterPro" id="IPR012338">
    <property type="entry name" value="Beta-lactam/transpept-like"/>
</dbReference>
<keyword evidence="18" id="KW-0808">Transferase</keyword>
<evidence type="ECO:0000256" key="4">
    <source>
        <dbReference type="ARBA" id="ARBA00022519"/>
    </source>
</evidence>
<dbReference type="NCBIfam" id="TIGR03423">
    <property type="entry name" value="pbp2_mrdA"/>
    <property type="match status" value="1"/>
</dbReference>
<evidence type="ECO:0000256" key="3">
    <source>
        <dbReference type="ARBA" id="ARBA00022475"/>
    </source>
</evidence>
<evidence type="ECO:0000256" key="14">
    <source>
        <dbReference type="SAM" id="MobiDB-lite"/>
    </source>
</evidence>
<dbReference type="SUPFAM" id="SSF56519">
    <property type="entry name" value="Penicillin binding protein dimerisation domain"/>
    <property type="match status" value="1"/>
</dbReference>
<accession>A0A444JE33</accession>
<dbReference type="InterPro" id="IPR050515">
    <property type="entry name" value="Beta-lactam/transpept"/>
</dbReference>
<evidence type="ECO:0000256" key="10">
    <source>
        <dbReference type="ARBA" id="ARBA00022984"/>
    </source>
</evidence>
<evidence type="ECO:0000259" key="16">
    <source>
        <dbReference type="Pfam" id="PF00905"/>
    </source>
</evidence>
<evidence type="ECO:0000256" key="9">
    <source>
        <dbReference type="ARBA" id="ARBA00022960"/>
    </source>
</evidence>
<dbReference type="Pfam" id="PF00905">
    <property type="entry name" value="Transpeptidase"/>
    <property type="match status" value="1"/>
</dbReference>
<evidence type="ECO:0000256" key="12">
    <source>
        <dbReference type="ARBA" id="ARBA00023136"/>
    </source>
</evidence>
<evidence type="ECO:0000256" key="7">
    <source>
        <dbReference type="ARBA" id="ARBA00022692"/>
    </source>
</evidence>
<sequence>MKNLRKQNRKRQPDQDISGWPRDIGTPRITHINDGELDFYRRRAMYSSVVLVFFFVILITRLWYLQIQQGEEYTKLAKNNRVRYLEIAAPRGNILDRKGREIVTNRPSFNVVWVREKNRVDDALIKKTAAILDIEISELLARTRKMVGTPGHIPIRLAEELSWDQVAYIENNRMELPGIKIEVIPQRVYHYGNLASHIIGYLGEINPKELSSTDSEGYRSGDMIGKMGLEKLREKDLRGEKGRHYMEVNALGFEQRNLKGLEPLPGNDVQLTIDVDLQQAAEELMMKDDKSGAVVAIEVNTGRLLMLASSPVLELDKFLGGISVKNWKEMLTNPHHPLINKIVQGQYPPASTYKIVTAIAGLAEGVITPDSSVYCPGHYRFGNRTYGCWKKTGHGAVNLKRAMSESCDVYFYQVGQRLGVNRIAGYATRLGLGRKTGVEMEHEKSGLIPTSDWKMKRYKRAWQEGETLSIAIGQGFNLVTPLQLALMTATVANGGTLYQPGMIETVRDPDGHIIEQFQPTVLDRFDDQGSNLEIIKEGLIEAVNGRR</sequence>
<gene>
    <name evidence="18" type="ORF">VU01_11585</name>
</gene>
<dbReference type="AlphaFoldDB" id="A0A444JE33"/>
<evidence type="ECO:0000256" key="1">
    <source>
        <dbReference type="ARBA" id="ARBA00004167"/>
    </source>
</evidence>
<dbReference type="InterPro" id="IPR036138">
    <property type="entry name" value="PBP_dimer_sf"/>
</dbReference>
<keyword evidence="11 15" id="KW-1133">Transmembrane helix</keyword>